<dbReference type="EMBL" id="FOEE01000004">
    <property type="protein sequence ID" value="SEO77911.1"/>
    <property type="molecule type" value="Genomic_DNA"/>
</dbReference>
<reference evidence="3" key="1">
    <citation type="submission" date="2016-10" db="EMBL/GenBank/DDBJ databases">
        <authorList>
            <person name="Varghese N."/>
            <person name="Submissions S."/>
        </authorList>
    </citation>
    <scope>NUCLEOTIDE SEQUENCE [LARGE SCALE GENOMIC DNA]</scope>
    <source>
        <strain evidence="3">DSM 45413</strain>
    </source>
</reference>
<dbReference type="Proteomes" id="UP000198960">
    <property type="component" value="Unassembled WGS sequence"/>
</dbReference>
<dbReference type="PANTHER" id="PTHR40763:SF5">
    <property type="entry name" value="MEMBRANE PROTEIN"/>
    <property type="match status" value="1"/>
</dbReference>
<dbReference type="OrthoDB" id="4772576at2"/>
<dbReference type="Pfam" id="PF08044">
    <property type="entry name" value="DUF1707"/>
    <property type="match status" value="1"/>
</dbReference>
<accession>A0A1H8SGX0</accession>
<evidence type="ECO:0000259" key="1">
    <source>
        <dbReference type="Pfam" id="PF08044"/>
    </source>
</evidence>
<keyword evidence="3" id="KW-1185">Reference proteome</keyword>
<organism evidence="2 3">
    <name type="scientific">Trujillonella endophytica</name>
    <dbReference type="NCBI Taxonomy" id="673521"/>
    <lineage>
        <taxon>Bacteria</taxon>
        <taxon>Bacillati</taxon>
        <taxon>Actinomycetota</taxon>
        <taxon>Actinomycetes</taxon>
        <taxon>Geodermatophilales</taxon>
        <taxon>Geodermatophilaceae</taxon>
        <taxon>Trujillonella</taxon>
    </lineage>
</organism>
<dbReference type="STRING" id="673521.SAMN05660991_01707"/>
<evidence type="ECO:0000313" key="3">
    <source>
        <dbReference type="Proteomes" id="UP000198960"/>
    </source>
</evidence>
<proteinExistence type="predicted"/>
<dbReference type="PANTHER" id="PTHR40763">
    <property type="entry name" value="MEMBRANE PROTEIN-RELATED"/>
    <property type="match status" value="1"/>
</dbReference>
<dbReference type="InterPro" id="IPR012551">
    <property type="entry name" value="DUF1707_SHOCT-like"/>
</dbReference>
<feature type="domain" description="DUF1707" evidence="1">
    <location>
        <begin position="12"/>
        <end position="64"/>
    </location>
</feature>
<dbReference type="RefSeq" id="WP_091942087.1">
    <property type="nucleotide sequence ID" value="NZ_FOEE01000004.1"/>
</dbReference>
<protein>
    <recommendedName>
        <fullName evidence="1">DUF1707 domain-containing protein</fullName>
    </recommendedName>
</protein>
<gene>
    <name evidence="2" type="ORF">SAMN05660991_01707</name>
</gene>
<evidence type="ECO:0000313" key="2">
    <source>
        <dbReference type="EMBL" id="SEO77911.1"/>
    </source>
</evidence>
<name>A0A1H8SGX0_9ACTN</name>
<sequence>MTDDDADRPPAVRASDADREAVVARLQTALAEGRIDVDEFGERAAAAHGAVTTAELAGLVADLPGGTAAPAPAAAAVVGARAPERMTSLFGDVVLQGTTGLPQAVATVFGDIRLDLRGLRTSADRVELRLGAVFGDVDVVVDEGVEAELSGWTVFGDKRTQLAPVPRAAGTPLVVVSARTVFGDLRLRSLAPGEPAKRKWWG</sequence>
<dbReference type="AlphaFoldDB" id="A0A1H8SGX0"/>